<dbReference type="PROSITE" id="PS50994">
    <property type="entry name" value="INTEGRASE"/>
    <property type="match status" value="1"/>
</dbReference>
<dbReference type="RefSeq" id="WP_205669451.1">
    <property type="nucleotide sequence ID" value="NZ_CP018145.1"/>
</dbReference>
<dbReference type="Gene3D" id="3.30.420.10">
    <property type="entry name" value="Ribonuclease H-like superfamily/Ribonuclease H"/>
    <property type="match status" value="1"/>
</dbReference>
<dbReference type="InterPro" id="IPR012337">
    <property type="entry name" value="RNaseH-like_sf"/>
</dbReference>
<organism evidence="3 4">
    <name type="scientific">Brevibacillus formosus</name>
    <dbReference type="NCBI Taxonomy" id="54913"/>
    <lineage>
        <taxon>Bacteria</taxon>
        <taxon>Bacillati</taxon>
        <taxon>Bacillota</taxon>
        <taxon>Bacilli</taxon>
        <taxon>Bacillales</taxon>
        <taxon>Paenibacillaceae</taxon>
        <taxon>Brevibacillus</taxon>
    </lineage>
</organism>
<dbReference type="GO" id="GO:0003676">
    <property type="term" value="F:nucleic acid binding"/>
    <property type="evidence" value="ECO:0007669"/>
    <property type="project" value="InterPro"/>
</dbReference>
<dbReference type="PANTHER" id="PTHR35004">
    <property type="entry name" value="TRANSPOSASE RV3428C-RELATED"/>
    <property type="match status" value="1"/>
</dbReference>
<evidence type="ECO:0000313" key="4">
    <source>
        <dbReference type="Proteomes" id="UP000197781"/>
    </source>
</evidence>
<dbReference type="SUPFAM" id="SSF53098">
    <property type="entry name" value="Ribonuclease H-like"/>
    <property type="match status" value="1"/>
</dbReference>
<dbReference type="NCBIfam" id="NF033546">
    <property type="entry name" value="transpos_IS21"/>
    <property type="match status" value="1"/>
</dbReference>
<dbReference type="KEGG" id="bfm:BP422_09010"/>
<protein>
    <recommendedName>
        <fullName evidence="2">Integrase catalytic domain-containing protein</fullName>
    </recommendedName>
</protein>
<accession>A0A220MGL1</accession>
<evidence type="ECO:0000256" key="1">
    <source>
        <dbReference type="ARBA" id="ARBA00009277"/>
    </source>
</evidence>
<evidence type="ECO:0000313" key="3">
    <source>
        <dbReference type="EMBL" id="ASJ53680.1"/>
    </source>
</evidence>
<dbReference type="InterPro" id="IPR001584">
    <property type="entry name" value="Integrase_cat-core"/>
</dbReference>
<sequence length="502" mass="58443">MLQMANYEFIRKQHFVLGKSIRQISRETGYSRQVIRKALTTTEIPVYKLSKLKPKPVIESVKPVILEWLRQDEQAPPKQRHTAKRIFQRLVEEYDFTGGESTIRRYVRQLRVSPPKAYVPLEFPPGKFAQFDWGEVDILLFGKQVTIQVFCLRCTYSRKIFVQTFFHQKQEALLQGHVNAFEFLGAVPHTIVYDNLKTAVKKILEGKNREEQERFTQLRAHYLFESYFCEPAKGNQKGQVENLVKMVKQQFFTPMPSVASLDELNDWLLQKCLSYEDTRVPRSTITVGEAFIQDKECMLPLPSHPLECYRMVPVKSNSLSLVTFEQNAYSVPVSYASKELICRVYADDLAIYHNGELIATHQRSFEKGKEIFNYDHYLDLLLIRPGSVLYARPLQKAKLPDIYHQFLDKCKHRSAGIKDFIRVLLLHREFEPSLVEDTLRESAQNGIFQYDAVRQLLLQRTIPEHRVSSLAFGTDSHVPVIRVKSPNLTQYNDLLQKRSVVH</sequence>
<reference evidence="3 4" key="1">
    <citation type="submission" date="2016-11" db="EMBL/GenBank/DDBJ databases">
        <authorList>
            <person name="Jaros S."/>
            <person name="Januszkiewicz K."/>
            <person name="Wedrychowicz H."/>
        </authorList>
    </citation>
    <scope>NUCLEOTIDE SEQUENCE [LARGE SCALE GENOMIC DNA]</scope>
    <source>
        <strain evidence="3 4">NF2</strain>
    </source>
</reference>
<dbReference type="PANTHER" id="PTHR35004:SF7">
    <property type="entry name" value="INTEGRASE PROTEIN"/>
    <property type="match status" value="1"/>
</dbReference>
<dbReference type="GO" id="GO:0015074">
    <property type="term" value="P:DNA integration"/>
    <property type="evidence" value="ECO:0007669"/>
    <property type="project" value="InterPro"/>
</dbReference>
<proteinExistence type="inferred from homology"/>
<dbReference type="Proteomes" id="UP000197781">
    <property type="component" value="Chromosome"/>
</dbReference>
<name>A0A220MGL1_9BACL</name>
<dbReference type="EMBL" id="CP018145">
    <property type="protein sequence ID" value="ASJ53680.1"/>
    <property type="molecule type" value="Genomic_DNA"/>
</dbReference>
<dbReference type="AlphaFoldDB" id="A0A220MGL1"/>
<comment type="similarity">
    <text evidence="1">Belongs to the transposase IS21/IS408/IS1162 family.</text>
</comment>
<dbReference type="InterPro" id="IPR054353">
    <property type="entry name" value="IstA-like_C"/>
</dbReference>
<feature type="domain" description="Integrase catalytic" evidence="2">
    <location>
        <begin position="121"/>
        <end position="296"/>
    </location>
</feature>
<dbReference type="InterPro" id="IPR036397">
    <property type="entry name" value="RNaseH_sf"/>
</dbReference>
<evidence type="ECO:0000259" key="2">
    <source>
        <dbReference type="PROSITE" id="PS50994"/>
    </source>
</evidence>
<dbReference type="Pfam" id="PF22483">
    <property type="entry name" value="Mu-transpos_C_2"/>
    <property type="match status" value="1"/>
</dbReference>
<gene>
    <name evidence="3" type="ORF">BP422_09010</name>
</gene>